<dbReference type="SUPFAM" id="SSF110849">
    <property type="entry name" value="ParB/Sulfiredoxin"/>
    <property type="match status" value="1"/>
</dbReference>
<evidence type="ECO:0000313" key="2">
    <source>
        <dbReference type="Proteomes" id="UP001320972"/>
    </source>
</evidence>
<comment type="caution">
    <text evidence="1">The sequence shown here is derived from an EMBL/GenBank/DDBJ whole genome shotgun (WGS) entry which is preliminary data.</text>
</comment>
<accession>A0ABT2QIZ1</accession>
<dbReference type="EMBL" id="JAOPKB010000014">
    <property type="protein sequence ID" value="MCU4974894.1"/>
    <property type="molecule type" value="Genomic_DNA"/>
</dbReference>
<name>A0ABT2QIZ1_9EURY</name>
<dbReference type="RefSeq" id="WP_338008803.1">
    <property type="nucleotide sequence ID" value="NZ_JAOPKB010000014.1"/>
</dbReference>
<organism evidence="1 2">
    <name type="scientific">Natronoglomus mannanivorans</name>
    <dbReference type="NCBI Taxonomy" id="2979990"/>
    <lineage>
        <taxon>Archaea</taxon>
        <taxon>Methanobacteriati</taxon>
        <taxon>Methanobacteriota</taxon>
        <taxon>Stenosarchaea group</taxon>
        <taxon>Halobacteria</taxon>
        <taxon>Halobacteriales</taxon>
        <taxon>Natrialbaceae</taxon>
        <taxon>Natronoglomus</taxon>
    </lineage>
</organism>
<sequence>MDYLTDLEKDILFLIGQHGEITQDSLQEELNRVYSDQLDKENINESIASLFNSQILTRNVNQQNSFVKISEHGEMILRSQQNSFLKRGYLILKNEGVGELSRRLYRLLYQNAPPSKITTIRRTCNRYRYTTPVDPLKTYWIKPSSIRFRTNQRFFSNKNDRGKVTGGSWDLQRFDFEVHPIFVGLEERFKDGKEWHETAYYHWAGLHIDAVGRFFGCTSREEFVEKRCAFVESLYTNIRTDGYKTQEEAEFADSNRRHQTVEMTVNVGRNGEFLVYDGHHRLAIAKLLDIDEIPVNILVRHADWQSIRDEVAHQNHRETLSENVAQHLPHPDLTDLVNDIDE</sequence>
<dbReference type="Gene3D" id="3.90.1530.10">
    <property type="entry name" value="Conserved hypothetical protein from pyrococcus furiosus pfu- 392566-001, ParB domain"/>
    <property type="match status" value="1"/>
</dbReference>
<evidence type="ECO:0000313" key="1">
    <source>
        <dbReference type="EMBL" id="MCU4974894.1"/>
    </source>
</evidence>
<proteinExistence type="predicted"/>
<dbReference type="Proteomes" id="UP001320972">
    <property type="component" value="Unassembled WGS sequence"/>
</dbReference>
<dbReference type="InterPro" id="IPR036086">
    <property type="entry name" value="ParB/Sulfiredoxin_sf"/>
</dbReference>
<gene>
    <name evidence="1" type="ORF">OB955_19425</name>
</gene>
<reference evidence="1 2" key="1">
    <citation type="submission" date="2022-09" db="EMBL/GenBank/DDBJ databases">
        <title>Enrichment on poylsaccharides allowed isolation of novel metabolic and taxonomic groups of Haloarchaea.</title>
        <authorList>
            <person name="Sorokin D.Y."/>
            <person name="Elcheninov A.G."/>
            <person name="Khizhniak T.V."/>
            <person name="Kolganova T.V."/>
            <person name="Kublanov I.V."/>
        </authorList>
    </citation>
    <scope>NUCLEOTIDE SEQUENCE [LARGE SCALE GENOMIC DNA]</scope>
    <source>
        <strain evidence="1 2">AArc-m2/3/4</strain>
    </source>
</reference>
<protein>
    <submittedName>
        <fullName evidence="1">ParB/RepB/Spo0J family partition protein</fullName>
    </submittedName>
</protein>
<keyword evidence="2" id="KW-1185">Reference proteome</keyword>